<name>A0A8A1MED6_AJECA</name>
<sequence>MSEAAALSVILLARKRREREREKERSEERFLCWVLGWVQRQSAIDGGFGFGFSVRLVVDRAVAGDKEGSRESVTPDVRRTELWLRSTPYIVMPFVSIGFLCPT</sequence>
<accession>A0A8A1MED6</accession>
<dbReference type="Proteomes" id="UP000663671">
    <property type="component" value="Chromosome 7"/>
</dbReference>
<evidence type="ECO:0000313" key="2">
    <source>
        <dbReference type="Proteomes" id="UP000663671"/>
    </source>
</evidence>
<reference evidence="1" key="1">
    <citation type="submission" date="2021-01" db="EMBL/GenBank/DDBJ databases">
        <title>Chromosome-level genome assembly of a human fungal pathogen reveals clustering of transcriptionally co-regulated genes.</title>
        <authorList>
            <person name="Voorhies M."/>
            <person name="Cohen S."/>
            <person name="Shea T.P."/>
            <person name="Petrus S."/>
            <person name="Munoz J.F."/>
            <person name="Poplawski S."/>
            <person name="Goldman W.E."/>
            <person name="Michael T."/>
            <person name="Cuomo C.A."/>
            <person name="Sil A."/>
            <person name="Beyhan S."/>
        </authorList>
    </citation>
    <scope>NUCLEOTIDE SEQUENCE</scope>
    <source>
        <strain evidence="1">WU24</strain>
    </source>
</reference>
<dbReference type="EMBL" id="CP069112">
    <property type="protein sequence ID" value="QSS62872.1"/>
    <property type="molecule type" value="Genomic_DNA"/>
</dbReference>
<organism evidence="1 2">
    <name type="scientific">Ajellomyces capsulatus</name>
    <name type="common">Darling's disease fungus</name>
    <name type="synonym">Histoplasma capsulatum</name>
    <dbReference type="NCBI Taxonomy" id="5037"/>
    <lineage>
        <taxon>Eukaryota</taxon>
        <taxon>Fungi</taxon>
        <taxon>Dikarya</taxon>
        <taxon>Ascomycota</taxon>
        <taxon>Pezizomycotina</taxon>
        <taxon>Eurotiomycetes</taxon>
        <taxon>Eurotiomycetidae</taxon>
        <taxon>Onygenales</taxon>
        <taxon>Ajellomycetaceae</taxon>
        <taxon>Histoplasma</taxon>
    </lineage>
</organism>
<dbReference type="AlphaFoldDB" id="A0A8A1MED6"/>
<evidence type="ECO:0000313" key="1">
    <source>
        <dbReference type="EMBL" id="QSS62872.1"/>
    </source>
</evidence>
<gene>
    <name evidence="1" type="ORF">I7I51_02615</name>
</gene>
<protein>
    <submittedName>
        <fullName evidence="1">Uncharacterized protein</fullName>
    </submittedName>
</protein>
<dbReference type="VEuPathDB" id="FungiDB:I7I51_02615"/>
<proteinExistence type="predicted"/>